<evidence type="ECO:0000256" key="1">
    <source>
        <dbReference type="ARBA" id="ARBA00001933"/>
    </source>
</evidence>
<proteinExistence type="inferred from homology"/>
<feature type="domain" description="Orn/Lys/Arg decarboxylase C-terminal" evidence="8">
    <location>
        <begin position="447"/>
        <end position="510"/>
    </location>
</feature>
<keyword evidence="3" id="KW-0210">Decarboxylase</keyword>
<dbReference type="PANTHER" id="PTHR43277:SF4">
    <property type="entry name" value="ARGININE DECARBOXYLASE"/>
    <property type="match status" value="1"/>
</dbReference>
<evidence type="ECO:0000256" key="5">
    <source>
        <dbReference type="ARBA" id="ARBA00023239"/>
    </source>
</evidence>
<dbReference type="InterPro" id="IPR000310">
    <property type="entry name" value="Orn/Lys/Arg_deCO2ase_major_dom"/>
</dbReference>
<dbReference type="InterPro" id="IPR015424">
    <property type="entry name" value="PyrdxlP-dep_Trfase"/>
</dbReference>
<dbReference type="OMA" id="NCHISSI"/>
<sequence>MAMTMANASLSSSSSSPHFESNDLELSRTNQDEHQNAKTWPTSNNDLMTYPIEIPKEQKITPLVSALENAIQENYASFQFPGHNLGLAAPSTLTRLIGELPFHYDLGEIDGQFTPESPILEAEKQAAGVFGASKTWFLLGGSTCGVLAAIMGTCNPGDTLILPRNCHISSISALFLCGAVPKYIFPDYDSHWDAATSVSLSEVERAIKELEIEGRKPAAVFITSPTYNGICSNVKDIAALCHSRGIPLIVDEAHGAHFGFHPQLPVSALQQGADVVVQSTHKVLMSLTQSSMLHVSQSLLVDKEKINRCLQILQSTSPSFLLLASLDATAAQLKENPEIVFDNAIQLAKEAKTALKQIPGISVLDFPNTDPLRVTVGVHDLNVSGYEAKDFLFKDQRVVPVLTGSRAITFLFTPGSRKEHVTRLITGFLNLSSSCRKAKKQGIERAAIQPFVDIEIKLTPREAFFAKKKKVDIKDTLGKVCGELICPYPPGVPVMIPGEVISEKALNILLQAKAYGARITGASDPNLSSILVCEV</sequence>
<reference evidence="9" key="2">
    <citation type="submission" date="2021-03" db="UniProtKB">
        <authorList>
            <consortium name="EnsemblPlants"/>
        </authorList>
    </citation>
    <scope>IDENTIFICATION</scope>
</reference>
<name>A0A803MEW3_CHEQI</name>
<comment type="cofactor">
    <cofactor evidence="1">
        <name>pyridoxal 5'-phosphate</name>
        <dbReference type="ChEBI" id="CHEBI:597326"/>
    </cofactor>
</comment>
<dbReference type="SUPFAM" id="SSF53383">
    <property type="entry name" value="PLP-dependent transferases"/>
    <property type="match status" value="1"/>
</dbReference>
<evidence type="ECO:0000256" key="6">
    <source>
        <dbReference type="SAM" id="MobiDB-lite"/>
    </source>
</evidence>
<dbReference type="SUPFAM" id="SSF55904">
    <property type="entry name" value="Ornithine decarboxylase C-terminal domain"/>
    <property type="match status" value="1"/>
</dbReference>
<keyword evidence="10" id="KW-1185">Reference proteome</keyword>
<dbReference type="InterPro" id="IPR008286">
    <property type="entry name" value="Prn/Lys/Arg_de-COase_C"/>
</dbReference>
<dbReference type="Proteomes" id="UP000596660">
    <property type="component" value="Unplaced"/>
</dbReference>
<organism evidence="9 10">
    <name type="scientific">Chenopodium quinoa</name>
    <name type="common">Quinoa</name>
    <dbReference type="NCBI Taxonomy" id="63459"/>
    <lineage>
        <taxon>Eukaryota</taxon>
        <taxon>Viridiplantae</taxon>
        <taxon>Streptophyta</taxon>
        <taxon>Embryophyta</taxon>
        <taxon>Tracheophyta</taxon>
        <taxon>Spermatophyta</taxon>
        <taxon>Magnoliopsida</taxon>
        <taxon>eudicotyledons</taxon>
        <taxon>Gunneridae</taxon>
        <taxon>Pentapetalae</taxon>
        <taxon>Caryophyllales</taxon>
        <taxon>Chenopodiaceae</taxon>
        <taxon>Chenopodioideae</taxon>
        <taxon>Atripliceae</taxon>
        <taxon>Chenopodium</taxon>
    </lineage>
</organism>
<evidence type="ECO:0000313" key="10">
    <source>
        <dbReference type="Proteomes" id="UP000596660"/>
    </source>
</evidence>
<reference evidence="9" key="1">
    <citation type="journal article" date="2017" name="Nature">
        <title>The genome of Chenopodium quinoa.</title>
        <authorList>
            <person name="Jarvis D.E."/>
            <person name="Ho Y.S."/>
            <person name="Lightfoot D.J."/>
            <person name="Schmoeckel S.M."/>
            <person name="Li B."/>
            <person name="Borm T.J.A."/>
            <person name="Ohyanagi H."/>
            <person name="Mineta K."/>
            <person name="Michell C.T."/>
            <person name="Saber N."/>
            <person name="Kharbatia N.M."/>
            <person name="Rupper R.R."/>
            <person name="Sharp A.R."/>
            <person name="Dally N."/>
            <person name="Boughton B.A."/>
            <person name="Woo Y.H."/>
            <person name="Gao G."/>
            <person name="Schijlen E.G.W.M."/>
            <person name="Guo X."/>
            <person name="Momin A.A."/>
            <person name="Negrao S."/>
            <person name="Al-Babili S."/>
            <person name="Gehring C."/>
            <person name="Roessner U."/>
            <person name="Jung C."/>
            <person name="Murphy K."/>
            <person name="Arold S.T."/>
            <person name="Gojobori T."/>
            <person name="van der Linden C.G."/>
            <person name="van Loo E.N."/>
            <person name="Jellen E.N."/>
            <person name="Maughan P.J."/>
            <person name="Tester M."/>
        </authorList>
    </citation>
    <scope>NUCLEOTIDE SEQUENCE [LARGE SCALE GENOMIC DNA]</scope>
    <source>
        <strain evidence="9">cv. PI 614886</strain>
    </source>
</reference>
<dbReference type="Gene3D" id="3.90.100.10">
    <property type="entry name" value="Orn/Lys/Arg decarboxylase, C-terminal domain"/>
    <property type="match status" value="1"/>
</dbReference>
<evidence type="ECO:0000256" key="3">
    <source>
        <dbReference type="ARBA" id="ARBA00022793"/>
    </source>
</evidence>
<dbReference type="InterPro" id="IPR015421">
    <property type="entry name" value="PyrdxlP-dep_Trfase_major"/>
</dbReference>
<dbReference type="InterPro" id="IPR036633">
    <property type="entry name" value="Prn/Lys/Arg_de-COase_C_sf"/>
</dbReference>
<evidence type="ECO:0000259" key="8">
    <source>
        <dbReference type="Pfam" id="PF03711"/>
    </source>
</evidence>
<keyword evidence="4" id="KW-0663">Pyridoxal phosphate</keyword>
<evidence type="ECO:0000259" key="7">
    <source>
        <dbReference type="Pfam" id="PF01276"/>
    </source>
</evidence>
<dbReference type="Gene3D" id="3.40.640.10">
    <property type="entry name" value="Type I PLP-dependent aspartate aminotransferase-like (Major domain)"/>
    <property type="match status" value="1"/>
</dbReference>
<keyword evidence="5" id="KW-0456">Lyase</keyword>
<dbReference type="InterPro" id="IPR052357">
    <property type="entry name" value="Orn_Lys_Arg_decarboxylase-I"/>
</dbReference>
<dbReference type="AlphaFoldDB" id="A0A803MEW3"/>
<protein>
    <recommendedName>
        <fullName evidence="11">Arginine decarboxylase</fullName>
    </recommendedName>
</protein>
<accession>A0A803MEW3</accession>
<dbReference type="Gramene" id="AUR62028006-RA">
    <property type="protein sequence ID" value="AUR62028006-RA:cds"/>
    <property type="gene ID" value="AUR62028006"/>
</dbReference>
<dbReference type="PANTHER" id="PTHR43277">
    <property type="entry name" value="ARGININE DECARBOXYLASE"/>
    <property type="match status" value="1"/>
</dbReference>
<dbReference type="Pfam" id="PF03711">
    <property type="entry name" value="OKR_DC_1_C"/>
    <property type="match status" value="1"/>
</dbReference>
<dbReference type="Pfam" id="PF01276">
    <property type="entry name" value="OKR_DC_1"/>
    <property type="match status" value="1"/>
</dbReference>
<dbReference type="GO" id="GO:0016831">
    <property type="term" value="F:carboxy-lyase activity"/>
    <property type="evidence" value="ECO:0007669"/>
    <property type="project" value="UniProtKB-KW"/>
</dbReference>
<comment type="similarity">
    <text evidence="2">Belongs to the Orn/Lys/Arg decarboxylase class-I family.</text>
</comment>
<evidence type="ECO:0000256" key="4">
    <source>
        <dbReference type="ARBA" id="ARBA00022898"/>
    </source>
</evidence>
<evidence type="ECO:0000313" key="9">
    <source>
        <dbReference type="EnsemblPlants" id="AUR62028006-RA:cds"/>
    </source>
</evidence>
<feature type="domain" description="Orn/Lys/Arg decarboxylases family 1 pyridoxal-P attachment site" evidence="7">
    <location>
        <begin position="61"/>
        <end position="361"/>
    </location>
</feature>
<evidence type="ECO:0000256" key="2">
    <source>
        <dbReference type="ARBA" id="ARBA00010671"/>
    </source>
</evidence>
<feature type="region of interest" description="Disordered" evidence="6">
    <location>
        <begin position="1"/>
        <end position="44"/>
    </location>
</feature>
<evidence type="ECO:0008006" key="11">
    <source>
        <dbReference type="Google" id="ProtNLM"/>
    </source>
</evidence>
<dbReference type="EnsemblPlants" id="AUR62028006-RA">
    <property type="protein sequence ID" value="AUR62028006-RA:cds"/>
    <property type="gene ID" value="AUR62028006"/>
</dbReference>